<evidence type="ECO:0000256" key="14">
    <source>
        <dbReference type="ARBA" id="ARBA00023098"/>
    </source>
</evidence>
<keyword evidence="20" id="KW-1185">Reference proteome</keyword>
<dbReference type="CDD" id="cd00519">
    <property type="entry name" value="Lipase_3"/>
    <property type="match status" value="1"/>
</dbReference>
<evidence type="ECO:0000256" key="4">
    <source>
        <dbReference type="ARBA" id="ARBA00010701"/>
    </source>
</evidence>
<keyword evidence="12" id="KW-1133">Transmembrane helix</keyword>
<dbReference type="PANTHER" id="PTHR47175:SF2">
    <property type="entry name" value="LIPASE ATG15-RELATED"/>
    <property type="match status" value="1"/>
</dbReference>
<feature type="compositionally biased region" description="Low complexity" evidence="18">
    <location>
        <begin position="531"/>
        <end position="551"/>
    </location>
</feature>
<keyword evidence="14" id="KW-0443">Lipid metabolism</keyword>
<feature type="region of interest" description="Disordered" evidence="18">
    <location>
        <begin position="530"/>
        <end position="551"/>
    </location>
</feature>
<dbReference type="InterPro" id="IPR029058">
    <property type="entry name" value="AB_hydrolase_fold"/>
</dbReference>
<protein>
    <recommendedName>
        <fullName evidence="6">triacylglycerol lipase</fullName>
        <ecNumber evidence="6">3.1.1.3</ecNumber>
    </recommendedName>
    <alternativeName>
        <fullName evidence="17">Autophagy-related protein 15</fullName>
    </alternativeName>
</protein>
<dbReference type="EMBL" id="ML977140">
    <property type="protein sequence ID" value="KAF1991113.1"/>
    <property type="molecule type" value="Genomic_DNA"/>
</dbReference>
<dbReference type="AlphaFoldDB" id="A0A6G1HCZ9"/>
<evidence type="ECO:0000256" key="2">
    <source>
        <dbReference type="ARBA" id="ARBA00004270"/>
    </source>
</evidence>
<evidence type="ECO:0000256" key="1">
    <source>
        <dbReference type="ARBA" id="ARBA00001024"/>
    </source>
</evidence>
<sequence length="551" mass="61020">MISRFRMMGGGSVVVRTLWLLVAAFWCWTTGIPTVVASSAADLNLPDFQIPLLPSTGRNDPSSEQREFHLTYVFHHGTYEHPDTHRRLAITPETVLRREEANDGTTVSEWQTEQAVRLRQKPLRIQRLLERSANGIETLIAAGQRRGKPLDLATSAWTEDEVDGPDITDKETVLSLARIASNAYFLDPNTPGWEDVGGGFNYTDDFGWEKDGLRGHVFADTNNKTVIIGLKGTTVSFFDSPSKKRDRENDNLFFGCCCGQGGSFEWFKVCDCQTEAYTCNNTCVSQAVREKSHYYRAGQDIYKNITAMYPDADIWLAGHSLGGAVSSLIGLTYGSPAVTFEAPPEAMAAYRLGLPTPSEYHLGSLADKPSRGIYHFGNNADPIFMGTCNSFTSACTQYGLSMQSYCHTGSKCIYNTTFDLNWSQWVGHHRISDFIPNVIEYYNETAKCEQVVDCQDCFNWKYFESNGTETTTTASPTSTYTRTRTESCISPRWWGCRDESTTTTNPVTTTSSSSSTSTCETPGWFGCKDPTSTSTSTITSTSASSAVQPTI</sequence>
<evidence type="ECO:0000256" key="10">
    <source>
        <dbReference type="ARBA" id="ARBA00022963"/>
    </source>
</evidence>
<keyword evidence="13" id="KW-0072">Autophagy</keyword>
<evidence type="ECO:0000256" key="5">
    <source>
        <dbReference type="ARBA" id="ARBA00011137"/>
    </source>
</evidence>
<evidence type="ECO:0000256" key="16">
    <source>
        <dbReference type="ARBA" id="ARBA00023180"/>
    </source>
</evidence>
<evidence type="ECO:0000313" key="19">
    <source>
        <dbReference type="EMBL" id="KAF1991113.1"/>
    </source>
</evidence>
<evidence type="ECO:0000256" key="9">
    <source>
        <dbReference type="ARBA" id="ARBA00022801"/>
    </source>
</evidence>
<dbReference type="OrthoDB" id="58570at2759"/>
<evidence type="ECO:0000313" key="20">
    <source>
        <dbReference type="Proteomes" id="UP000800041"/>
    </source>
</evidence>
<evidence type="ECO:0000256" key="15">
    <source>
        <dbReference type="ARBA" id="ARBA00023136"/>
    </source>
</evidence>
<dbReference type="FunFam" id="3.40.50.1820:FF:000129">
    <property type="entry name" value="Autophagy related lipase Atg15, putative"/>
    <property type="match status" value="1"/>
</dbReference>
<gene>
    <name evidence="19" type="ORF">K402DRAFT_347047</name>
</gene>
<keyword evidence="8" id="KW-0967">Endosome</keyword>
<evidence type="ECO:0000256" key="13">
    <source>
        <dbReference type="ARBA" id="ARBA00023006"/>
    </source>
</evidence>
<evidence type="ECO:0000256" key="7">
    <source>
        <dbReference type="ARBA" id="ARBA00022692"/>
    </source>
</evidence>
<evidence type="ECO:0000256" key="18">
    <source>
        <dbReference type="SAM" id="MobiDB-lite"/>
    </source>
</evidence>
<dbReference type="GO" id="GO:0006660">
    <property type="term" value="P:phosphatidylserine catabolic process"/>
    <property type="evidence" value="ECO:0007669"/>
    <property type="project" value="TreeGrafter"/>
</dbReference>
<organism evidence="19 20">
    <name type="scientific">Aulographum hederae CBS 113979</name>
    <dbReference type="NCBI Taxonomy" id="1176131"/>
    <lineage>
        <taxon>Eukaryota</taxon>
        <taxon>Fungi</taxon>
        <taxon>Dikarya</taxon>
        <taxon>Ascomycota</taxon>
        <taxon>Pezizomycotina</taxon>
        <taxon>Dothideomycetes</taxon>
        <taxon>Pleosporomycetidae</taxon>
        <taxon>Aulographales</taxon>
        <taxon>Aulographaceae</taxon>
    </lineage>
</organism>
<name>A0A6G1HCZ9_9PEZI</name>
<comment type="similarity">
    <text evidence="4">Belongs to the AB hydrolase superfamily. Lipase family.</text>
</comment>
<keyword evidence="11" id="KW-0735">Signal-anchor</keyword>
<comment type="subunit">
    <text evidence="5">Binds to both phosphatidylinositol (PI) and phosphatidylinositol 3,5-bisphosphate (PIP2).</text>
</comment>
<dbReference type="GO" id="GO:0034496">
    <property type="term" value="P:multivesicular body membrane disassembly"/>
    <property type="evidence" value="ECO:0007669"/>
    <property type="project" value="TreeGrafter"/>
</dbReference>
<keyword evidence="7" id="KW-0812">Transmembrane</keyword>
<evidence type="ECO:0000256" key="11">
    <source>
        <dbReference type="ARBA" id="ARBA00022968"/>
    </source>
</evidence>
<dbReference type="GO" id="GO:0004620">
    <property type="term" value="F:phospholipase activity"/>
    <property type="evidence" value="ECO:0007669"/>
    <property type="project" value="TreeGrafter"/>
</dbReference>
<dbReference type="PANTHER" id="PTHR47175">
    <property type="entry name" value="LIPASE ATG15-RELATED"/>
    <property type="match status" value="1"/>
</dbReference>
<keyword evidence="15" id="KW-0472">Membrane</keyword>
<feature type="non-terminal residue" evidence="19">
    <location>
        <position position="551"/>
    </location>
</feature>
<comment type="catalytic activity">
    <reaction evidence="1">
        <text>a triacylglycerol + H2O = a diacylglycerol + a fatty acid + H(+)</text>
        <dbReference type="Rhea" id="RHEA:12044"/>
        <dbReference type="ChEBI" id="CHEBI:15377"/>
        <dbReference type="ChEBI" id="CHEBI:15378"/>
        <dbReference type="ChEBI" id="CHEBI:17855"/>
        <dbReference type="ChEBI" id="CHEBI:18035"/>
        <dbReference type="ChEBI" id="CHEBI:28868"/>
        <dbReference type="EC" id="3.1.1.3"/>
    </reaction>
</comment>
<evidence type="ECO:0000256" key="17">
    <source>
        <dbReference type="ARBA" id="ARBA00029828"/>
    </source>
</evidence>
<keyword evidence="9 19" id="KW-0378">Hydrolase</keyword>
<evidence type="ECO:0000256" key="6">
    <source>
        <dbReference type="ARBA" id="ARBA00013279"/>
    </source>
</evidence>
<accession>A0A6G1HCZ9</accession>
<dbReference type="Proteomes" id="UP000800041">
    <property type="component" value="Unassembled WGS sequence"/>
</dbReference>
<dbReference type="GO" id="GO:0034727">
    <property type="term" value="P:piecemeal microautophagy of the nucleus"/>
    <property type="evidence" value="ECO:0007669"/>
    <property type="project" value="TreeGrafter"/>
</dbReference>
<dbReference type="Gene3D" id="3.40.50.1820">
    <property type="entry name" value="alpha/beta hydrolase"/>
    <property type="match status" value="1"/>
</dbReference>
<dbReference type="EC" id="3.1.1.3" evidence="6"/>
<dbReference type="GO" id="GO:0004806">
    <property type="term" value="F:triacylglycerol lipase activity"/>
    <property type="evidence" value="ECO:0007669"/>
    <property type="project" value="UniProtKB-EC"/>
</dbReference>
<proteinExistence type="inferred from homology"/>
<dbReference type="GO" id="GO:0005775">
    <property type="term" value="C:vacuolar lumen"/>
    <property type="evidence" value="ECO:0007669"/>
    <property type="project" value="TreeGrafter"/>
</dbReference>
<reference evidence="19" key="1">
    <citation type="journal article" date="2020" name="Stud. Mycol.">
        <title>101 Dothideomycetes genomes: a test case for predicting lifestyles and emergence of pathogens.</title>
        <authorList>
            <person name="Haridas S."/>
            <person name="Albert R."/>
            <person name="Binder M."/>
            <person name="Bloem J."/>
            <person name="Labutti K."/>
            <person name="Salamov A."/>
            <person name="Andreopoulos B."/>
            <person name="Baker S."/>
            <person name="Barry K."/>
            <person name="Bills G."/>
            <person name="Bluhm B."/>
            <person name="Cannon C."/>
            <person name="Castanera R."/>
            <person name="Culley D."/>
            <person name="Daum C."/>
            <person name="Ezra D."/>
            <person name="Gonzalez J."/>
            <person name="Henrissat B."/>
            <person name="Kuo A."/>
            <person name="Liang C."/>
            <person name="Lipzen A."/>
            <person name="Lutzoni F."/>
            <person name="Magnuson J."/>
            <person name="Mondo S."/>
            <person name="Nolan M."/>
            <person name="Ohm R."/>
            <person name="Pangilinan J."/>
            <person name="Park H.-J."/>
            <person name="Ramirez L."/>
            <person name="Alfaro M."/>
            <person name="Sun H."/>
            <person name="Tritt A."/>
            <person name="Yoshinaga Y."/>
            <person name="Zwiers L.-H."/>
            <person name="Turgeon B."/>
            <person name="Goodwin S."/>
            <person name="Spatafora J."/>
            <person name="Crous P."/>
            <person name="Grigoriev I."/>
        </authorList>
    </citation>
    <scope>NUCLEOTIDE SEQUENCE</scope>
    <source>
        <strain evidence="19">CBS 113979</strain>
    </source>
</reference>
<dbReference type="GO" id="GO:0046461">
    <property type="term" value="P:neutral lipid catabolic process"/>
    <property type="evidence" value="ECO:0007669"/>
    <property type="project" value="TreeGrafter"/>
</dbReference>
<dbReference type="InterPro" id="IPR050805">
    <property type="entry name" value="ATG15_Lipase"/>
</dbReference>
<evidence type="ECO:0000256" key="12">
    <source>
        <dbReference type="ARBA" id="ARBA00022989"/>
    </source>
</evidence>
<keyword evidence="10" id="KW-0442">Lipid degradation</keyword>
<dbReference type="GO" id="GO:0032585">
    <property type="term" value="C:multivesicular body membrane"/>
    <property type="evidence" value="ECO:0007669"/>
    <property type="project" value="UniProtKB-SubCell"/>
</dbReference>
<evidence type="ECO:0000256" key="8">
    <source>
        <dbReference type="ARBA" id="ARBA00022753"/>
    </source>
</evidence>
<evidence type="ECO:0000256" key="3">
    <source>
        <dbReference type="ARBA" id="ARBA00004343"/>
    </source>
</evidence>
<comment type="subcellular location">
    <subcellularLocation>
        <location evidence="3">Endosome</location>
        <location evidence="3">Multivesicular body membrane</location>
        <topology evidence="3">Single-pass type II membrane protein</topology>
    </subcellularLocation>
    <subcellularLocation>
        <location evidence="2">Prevacuolar compartment membrane</location>
        <topology evidence="2">Single-pass type II membrane protein</topology>
    </subcellularLocation>
</comment>
<keyword evidence="16" id="KW-0325">Glycoprotein</keyword>
<dbReference type="Pfam" id="PF26363">
    <property type="entry name" value="Phospholipase-like"/>
    <property type="match status" value="1"/>
</dbReference>
<dbReference type="SUPFAM" id="SSF53474">
    <property type="entry name" value="alpha/beta-Hydrolases"/>
    <property type="match status" value="1"/>
</dbReference>